<evidence type="ECO:0000313" key="2">
    <source>
        <dbReference type="Proteomes" id="UP000652681"/>
    </source>
</evidence>
<dbReference type="InterPro" id="IPR014917">
    <property type="entry name" value="DUF1800"/>
</dbReference>
<sequence length="538" mass="60713">MPSSVINPPTNHSLSPYTGAWTNAQAAHLLRRSLFGPSFQQINQVTSDGLDAAIAQLMIIPAIGQPLTYDPAETIATFGQPWQNSPYPTDVEAAQECDTARAKSLGAWLMQRINNEGMSIAEKMCFFWHNHFAAILSFDQRSSYNYFDLIRQHALGNFKTLIKEMTNNTNMLEFLNGATNTFYSPNENYAREFLELYTIGKGIQIGPGDYSNYTEEDVAAGAKIFTGYTVEGLRSSTYTSVNTIYVPLYHDNSTKQLSYHFNSEVIASAGPVEYSNYIDVVFQQNEVAYFISRKLYRFFVNHELTEEVEQNIIPAMAAIMIANDYEIQPVVEALLKSQHFYDANLIGSAIRSPLEMLFSMFNCTGTTINFDLATTSDMYISLYYLGDTMGQGYGTPPSVSGWPAYYQAPNFTKLWVNGTHLKNRTWLAYYFTLATGLDVNGEILKIQTIPFLNGLSNPANANNVIDDIIRVFLPKPISAAQRQILKFILLGGQPDFEWTIQYNEYLAAPTDPTYYLPIQQKVELTLFQLFQMPEYHTV</sequence>
<gene>
    <name evidence="1" type="ORF">H9Y05_03070</name>
</gene>
<name>A0A8J6PNA8_9FLAO</name>
<dbReference type="EMBL" id="JACVEL010000001">
    <property type="protein sequence ID" value="MBC9811448.1"/>
    <property type="molecule type" value="Genomic_DNA"/>
</dbReference>
<dbReference type="Pfam" id="PF08811">
    <property type="entry name" value="DUF1800"/>
    <property type="match status" value="1"/>
</dbReference>
<organism evidence="1 2">
    <name type="scientific">Taishania pollutisoli</name>
    <dbReference type="NCBI Taxonomy" id="2766479"/>
    <lineage>
        <taxon>Bacteria</taxon>
        <taxon>Pseudomonadati</taxon>
        <taxon>Bacteroidota</taxon>
        <taxon>Flavobacteriia</taxon>
        <taxon>Flavobacteriales</taxon>
        <taxon>Crocinitomicaceae</taxon>
        <taxon>Taishania</taxon>
    </lineage>
</organism>
<keyword evidence="2" id="KW-1185">Reference proteome</keyword>
<evidence type="ECO:0000313" key="1">
    <source>
        <dbReference type="EMBL" id="MBC9811448.1"/>
    </source>
</evidence>
<protein>
    <submittedName>
        <fullName evidence="1">DUF1800 family protein</fullName>
    </submittedName>
</protein>
<dbReference type="RefSeq" id="WP_216713467.1">
    <property type="nucleotide sequence ID" value="NZ_JACVEL010000001.1"/>
</dbReference>
<comment type="caution">
    <text evidence="1">The sequence shown here is derived from an EMBL/GenBank/DDBJ whole genome shotgun (WGS) entry which is preliminary data.</text>
</comment>
<accession>A0A8J6PNA8</accession>
<proteinExistence type="predicted"/>
<reference evidence="1" key="1">
    <citation type="submission" date="2020-09" db="EMBL/GenBank/DDBJ databases">
        <title>Taishania pollutisoli gen. nov., sp. nov., Isolated from Tetrabromobisphenol A-Contaminated Soil.</title>
        <authorList>
            <person name="Chen Q."/>
        </authorList>
    </citation>
    <scope>NUCLEOTIDE SEQUENCE</scope>
    <source>
        <strain evidence="1">CZZ-1</strain>
    </source>
</reference>
<dbReference type="Proteomes" id="UP000652681">
    <property type="component" value="Unassembled WGS sequence"/>
</dbReference>
<dbReference type="AlphaFoldDB" id="A0A8J6PNA8"/>